<accession>A0A3G2R268</accession>
<name>A0A3G2R268_9FIRM</name>
<protein>
    <submittedName>
        <fullName evidence="2">3-oxoacid CoA-transferase subunit A</fullName>
    </submittedName>
</protein>
<dbReference type="PANTHER" id="PTHR13707:SF60">
    <property type="entry name" value="ACETATE COA-TRANSFERASE SUBUNIT ALPHA"/>
    <property type="match status" value="1"/>
</dbReference>
<proteinExistence type="predicted"/>
<dbReference type="PANTHER" id="PTHR13707">
    <property type="entry name" value="KETOACID-COENZYME A TRANSFERASE"/>
    <property type="match status" value="1"/>
</dbReference>
<dbReference type="Proteomes" id="UP000280960">
    <property type="component" value="Chromosome"/>
</dbReference>
<dbReference type="EMBL" id="CP033169">
    <property type="protein sequence ID" value="AYO29401.1"/>
    <property type="molecule type" value="Genomic_DNA"/>
</dbReference>
<dbReference type="Pfam" id="PF01144">
    <property type="entry name" value="CoA_trans"/>
    <property type="match status" value="1"/>
</dbReference>
<dbReference type="RefSeq" id="WP_122013872.1">
    <property type="nucleotide sequence ID" value="NZ_CP033169.1"/>
</dbReference>
<keyword evidence="3" id="KW-1185">Reference proteome</keyword>
<evidence type="ECO:0000313" key="3">
    <source>
        <dbReference type="Proteomes" id="UP000280960"/>
    </source>
</evidence>
<dbReference type="InterPro" id="IPR012792">
    <property type="entry name" value="3-oxoacid_CoA-transf_A"/>
</dbReference>
<dbReference type="SMART" id="SM00882">
    <property type="entry name" value="CoA_trans"/>
    <property type="match status" value="1"/>
</dbReference>
<dbReference type="SUPFAM" id="SSF100950">
    <property type="entry name" value="NagB/RpiA/CoA transferase-like"/>
    <property type="match status" value="1"/>
</dbReference>
<dbReference type="InterPro" id="IPR004165">
    <property type="entry name" value="CoA_trans_fam_I"/>
</dbReference>
<dbReference type="KEGG" id="bacg:D2962_01185"/>
<evidence type="ECO:0000256" key="1">
    <source>
        <dbReference type="ARBA" id="ARBA00022679"/>
    </source>
</evidence>
<gene>
    <name evidence="2" type="ORF">D2962_01185</name>
</gene>
<dbReference type="InterPro" id="IPR037171">
    <property type="entry name" value="NagB/RpiA_transferase-like"/>
</dbReference>
<reference evidence="2 3" key="1">
    <citation type="submission" date="2018-10" db="EMBL/GenBank/DDBJ databases">
        <authorList>
            <person name="Zhang X."/>
        </authorList>
    </citation>
    <scope>NUCLEOTIDE SEQUENCE [LARGE SCALE GENOMIC DNA]</scope>
    <source>
        <strain evidence="2 3">SK-G1</strain>
    </source>
</reference>
<keyword evidence="1 2" id="KW-0808">Transferase</keyword>
<dbReference type="Gene3D" id="3.40.1080.10">
    <property type="entry name" value="Glutaconate Coenzyme A-transferase"/>
    <property type="match status" value="1"/>
</dbReference>
<sequence length="218" mass="23515">MKNKIIDKETFRSLLKDDMTIMFGGFMTVGTSDVLIEEILKSGIKGITAICNDAGFEDRGLGKLVKNGQVKKLYASHIGLNPLVGKMMSDGTLEVELSPQGTLVERIRSGGAGLGGVLTPTGIGTDVEKGKQIIEVQGKKYILEEPLRADMAIIRGRAVDRLGNVVYARTARNFNPVMATAADIVVVGADQIVEVGSLDPEEIITPHIFVDYIVKEDI</sequence>
<dbReference type="GO" id="GO:0008410">
    <property type="term" value="F:CoA-transferase activity"/>
    <property type="evidence" value="ECO:0007669"/>
    <property type="project" value="InterPro"/>
</dbReference>
<organism evidence="2 3">
    <name type="scientific">Biomaibacter acetigenes</name>
    <dbReference type="NCBI Taxonomy" id="2316383"/>
    <lineage>
        <taxon>Bacteria</taxon>
        <taxon>Bacillati</taxon>
        <taxon>Bacillota</taxon>
        <taxon>Clostridia</taxon>
        <taxon>Thermosediminibacterales</taxon>
        <taxon>Tepidanaerobacteraceae</taxon>
        <taxon>Biomaibacter</taxon>
    </lineage>
</organism>
<dbReference type="NCBIfam" id="TIGR02429">
    <property type="entry name" value="pcaI_scoA_fam"/>
    <property type="match status" value="1"/>
</dbReference>
<dbReference type="AlphaFoldDB" id="A0A3G2R268"/>
<evidence type="ECO:0000313" key="2">
    <source>
        <dbReference type="EMBL" id="AYO29401.1"/>
    </source>
</evidence>